<dbReference type="Proteomes" id="UP001162480">
    <property type="component" value="Chromosome 3"/>
</dbReference>
<evidence type="ECO:0000313" key="2">
    <source>
        <dbReference type="Proteomes" id="UP001162480"/>
    </source>
</evidence>
<protein>
    <submittedName>
        <fullName evidence="1">Uncharacterized protein</fullName>
    </submittedName>
</protein>
<dbReference type="AlphaFoldDB" id="A0AA36ARH1"/>
<reference evidence="1" key="1">
    <citation type="submission" date="2023-08" db="EMBL/GenBank/DDBJ databases">
        <authorList>
            <person name="Alioto T."/>
            <person name="Alioto T."/>
            <person name="Gomez Garrido J."/>
        </authorList>
    </citation>
    <scope>NUCLEOTIDE SEQUENCE</scope>
</reference>
<evidence type="ECO:0000313" key="1">
    <source>
        <dbReference type="EMBL" id="CAI9719877.1"/>
    </source>
</evidence>
<name>A0AA36ARH1_OCTVU</name>
<dbReference type="EMBL" id="OX597816">
    <property type="protein sequence ID" value="CAI9719877.1"/>
    <property type="molecule type" value="Genomic_DNA"/>
</dbReference>
<organism evidence="1 2">
    <name type="scientific">Octopus vulgaris</name>
    <name type="common">Common octopus</name>
    <dbReference type="NCBI Taxonomy" id="6645"/>
    <lineage>
        <taxon>Eukaryota</taxon>
        <taxon>Metazoa</taxon>
        <taxon>Spiralia</taxon>
        <taxon>Lophotrochozoa</taxon>
        <taxon>Mollusca</taxon>
        <taxon>Cephalopoda</taxon>
        <taxon>Coleoidea</taxon>
        <taxon>Octopodiformes</taxon>
        <taxon>Octopoda</taxon>
        <taxon>Incirrata</taxon>
        <taxon>Octopodidae</taxon>
        <taxon>Octopus</taxon>
    </lineage>
</organism>
<keyword evidence="2" id="KW-1185">Reference proteome</keyword>
<gene>
    <name evidence="1" type="ORF">OCTVUL_1B008725</name>
</gene>
<accession>A0AA36ARH1</accession>
<proteinExistence type="predicted"/>
<sequence>MAHSAFRAAEKRDVARGELQQSVGDWTAAETGMAMEEWRAHAIQQVARRNIDAITPENCVRCIQIITKLAYSYLKLDFRDYIWCFS</sequence>